<evidence type="ECO:0000313" key="1">
    <source>
        <dbReference type="EMBL" id="EGI68673.1"/>
    </source>
</evidence>
<evidence type="ECO:0000313" key="2">
    <source>
        <dbReference type="Proteomes" id="UP000007755"/>
    </source>
</evidence>
<protein>
    <submittedName>
        <fullName evidence="1">Uncharacterized protein</fullName>
    </submittedName>
</protein>
<proteinExistence type="predicted"/>
<dbReference type="Proteomes" id="UP000007755">
    <property type="component" value="Unassembled WGS sequence"/>
</dbReference>
<keyword evidence="2" id="KW-1185">Reference proteome</keyword>
<dbReference type="EMBL" id="GL888053">
    <property type="protein sequence ID" value="EGI68673.1"/>
    <property type="molecule type" value="Genomic_DNA"/>
</dbReference>
<dbReference type="InParanoid" id="F4WAR7"/>
<dbReference type="AlphaFoldDB" id="F4WAR7"/>
<accession>F4WAR7</accession>
<reference evidence="1" key="1">
    <citation type="submission" date="2011-02" db="EMBL/GenBank/DDBJ databases">
        <title>The genome of the leaf-cutting ant Acromyrmex echinatior suggests key adaptations to social evolution and fungus farming.</title>
        <authorList>
            <person name="Nygaard S."/>
            <person name="Zhang G."/>
        </authorList>
    </citation>
    <scope>NUCLEOTIDE SEQUENCE</scope>
</reference>
<name>F4WAR7_ACREC</name>
<organism evidence="2">
    <name type="scientific">Acromyrmex echinatior</name>
    <name type="common">Panamanian leafcutter ant</name>
    <name type="synonym">Acromyrmex octospinosus echinatior</name>
    <dbReference type="NCBI Taxonomy" id="103372"/>
    <lineage>
        <taxon>Eukaryota</taxon>
        <taxon>Metazoa</taxon>
        <taxon>Ecdysozoa</taxon>
        <taxon>Arthropoda</taxon>
        <taxon>Hexapoda</taxon>
        <taxon>Insecta</taxon>
        <taxon>Pterygota</taxon>
        <taxon>Neoptera</taxon>
        <taxon>Endopterygota</taxon>
        <taxon>Hymenoptera</taxon>
        <taxon>Apocrita</taxon>
        <taxon>Aculeata</taxon>
        <taxon>Formicoidea</taxon>
        <taxon>Formicidae</taxon>
        <taxon>Myrmicinae</taxon>
        <taxon>Acromyrmex</taxon>
    </lineage>
</organism>
<gene>
    <name evidence="1" type="ORF">G5I_02609</name>
</gene>
<sequence length="177" mass="19412">MGEDLFSERRNGSVENRFPGELPGYYIELAGRRDRGLVQMEVARSRNEICVTRGPTSPGLALLLLSSAQPGAVQISSRRVARYIIQLCHSSYTHEPAKVRRGQRANRSNEREERETGRWRPLLFFLRAGNAVFVSEKVDNLLMVASKLNGMQSNLLAAANRLSGVDGGPNVSGGSAA</sequence>